<gene>
    <name evidence="2" type="ORF">QYE76_063034</name>
</gene>
<evidence type="ECO:0000256" key="1">
    <source>
        <dbReference type="SAM" id="MobiDB-lite"/>
    </source>
</evidence>
<feature type="compositionally biased region" description="Basic and acidic residues" evidence="1">
    <location>
        <begin position="17"/>
        <end position="32"/>
    </location>
</feature>
<protein>
    <submittedName>
        <fullName evidence="2">Uncharacterized protein</fullName>
    </submittedName>
</protein>
<sequence length="118" mass="13166">MARTVLQGVIHNGMLEDGKKARGDCVRGEAKERRRQRRRSSWCSYPHALRPRPASPRNGRWTDGSWAEARERTYSLGGGETNSRQDGCDGALQQGGRALDARSDCTFLLVESAAFRMV</sequence>
<accession>A0AAD8W8P2</accession>
<name>A0AAD8W8P2_LOLMU</name>
<evidence type="ECO:0000313" key="2">
    <source>
        <dbReference type="EMBL" id="KAK1645229.1"/>
    </source>
</evidence>
<reference evidence="2" key="1">
    <citation type="submission" date="2023-07" db="EMBL/GenBank/DDBJ databases">
        <title>A chromosome-level genome assembly of Lolium multiflorum.</title>
        <authorList>
            <person name="Chen Y."/>
            <person name="Copetti D."/>
            <person name="Kolliker R."/>
            <person name="Studer B."/>
        </authorList>
    </citation>
    <scope>NUCLEOTIDE SEQUENCE</scope>
    <source>
        <strain evidence="2">02402/16</strain>
        <tissue evidence="2">Leaf</tissue>
    </source>
</reference>
<comment type="caution">
    <text evidence="2">The sequence shown here is derived from an EMBL/GenBank/DDBJ whole genome shotgun (WGS) entry which is preliminary data.</text>
</comment>
<proteinExistence type="predicted"/>
<evidence type="ECO:0000313" key="3">
    <source>
        <dbReference type="Proteomes" id="UP001231189"/>
    </source>
</evidence>
<feature type="region of interest" description="Disordered" evidence="1">
    <location>
        <begin position="17"/>
        <end position="64"/>
    </location>
</feature>
<keyword evidence="3" id="KW-1185">Reference proteome</keyword>
<dbReference type="Proteomes" id="UP001231189">
    <property type="component" value="Unassembled WGS sequence"/>
</dbReference>
<dbReference type="AlphaFoldDB" id="A0AAD8W8P2"/>
<dbReference type="EMBL" id="JAUUTY010000004">
    <property type="protein sequence ID" value="KAK1645229.1"/>
    <property type="molecule type" value="Genomic_DNA"/>
</dbReference>
<organism evidence="2 3">
    <name type="scientific">Lolium multiflorum</name>
    <name type="common">Italian ryegrass</name>
    <name type="synonym">Lolium perenne subsp. multiflorum</name>
    <dbReference type="NCBI Taxonomy" id="4521"/>
    <lineage>
        <taxon>Eukaryota</taxon>
        <taxon>Viridiplantae</taxon>
        <taxon>Streptophyta</taxon>
        <taxon>Embryophyta</taxon>
        <taxon>Tracheophyta</taxon>
        <taxon>Spermatophyta</taxon>
        <taxon>Magnoliopsida</taxon>
        <taxon>Liliopsida</taxon>
        <taxon>Poales</taxon>
        <taxon>Poaceae</taxon>
        <taxon>BOP clade</taxon>
        <taxon>Pooideae</taxon>
        <taxon>Poodae</taxon>
        <taxon>Poeae</taxon>
        <taxon>Poeae Chloroplast Group 2 (Poeae type)</taxon>
        <taxon>Loliodinae</taxon>
        <taxon>Loliinae</taxon>
        <taxon>Lolium</taxon>
    </lineage>
</organism>